<dbReference type="EMBL" id="LCRO01000003">
    <property type="protein sequence ID" value="KKW35735.1"/>
    <property type="molecule type" value="Genomic_DNA"/>
</dbReference>
<proteinExistence type="predicted"/>
<dbReference type="Gene3D" id="3.40.50.150">
    <property type="entry name" value="Vaccinia Virus protein VP39"/>
    <property type="match status" value="1"/>
</dbReference>
<dbReference type="PANTHER" id="PTHR40036">
    <property type="entry name" value="MACROCIN O-METHYLTRANSFERASE"/>
    <property type="match status" value="1"/>
</dbReference>
<name>A0A0G1XXV6_9BACT</name>
<evidence type="ECO:0000313" key="2">
    <source>
        <dbReference type="Proteomes" id="UP000034740"/>
    </source>
</evidence>
<evidence type="ECO:0008006" key="3">
    <source>
        <dbReference type="Google" id="ProtNLM"/>
    </source>
</evidence>
<gene>
    <name evidence="1" type="ORF">UY83_C0003G0019</name>
</gene>
<comment type="caution">
    <text evidence="1">The sequence shown here is derived from an EMBL/GenBank/DDBJ whole genome shotgun (WGS) entry which is preliminary data.</text>
</comment>
<dbReference type="AlphaFoldDB" id="A0A0G1XXV6"/>
<dbReference type="Proteomes" id="UP000034740">
    <property type="component" value="Unassembled WGS sequence"/>
</dbReference>
<dbReference type="InterPro" id="IPR008884">
    <property type="entry name" value="TylF_MeTrfase"/>
</dbReference>
<organism evidence="1 2">
    <name type="scientific">Candidatus Adlerbacteria bacterium GW2011_GWA1_54_10</name>
    <dbReference type="NCBI Taxonomy" id="1618605"/>
    <lineage>
        <taxon>Bacteria</taxon>
        <taxon>Candidatus Adleribacteriota</taxon>
    </lineage>
</organism>
<dbReference type="PATRIC" id="fig|1618605.3.peg.218"/>
<dbReference type="SUPFAM" id="SSF53335">
    <property type="entry name" value="S-adenosyl-L-methionine-dependent methyltransferases"/>
    <property type="match status" value="1"/>
</dbReference>
<protein>
    <recommendedName>
        <fullName evidence="3">Macrocin-O-methyltransferase</fullName>
    </recommendedName>
</protein>
<accession>A0A0G1XXV6</accession>
<dbReference type="PANTHER" id="PTHR40036:SF1">
    <property type="entry name" value="MACROCIN O-METHYLTRANSFERASE"/>
    <property type="match status" value="1"/>
</dbReference>
<reference evidence="1 2" key="1">
    <citation type="journal article" date="2015" name="Nature">
        <title>rRNA introns, odd ribosomes, and small enigmatic genomes across a large radiation of phyla.</title>
        <authorList>
            <person name="Brown C.T."/>
            <person name="Hug L.A."/>
            <person name="Thomas B.C."/>
            <person name="Sharon I."/>
            <person name="Castelle C.J."/>
            <person name="Singh A."/>
            <person name="Wilkins M.J."/>
            <person name="Williams K.H."/>
            <person name="Banfield J.F."/>
        </authorList>
    </citation>
    <scope>NUCLEOTIDE SEQUENCE [LARGE SCALE GENOMIC DNA]</scope>
</reference>
<dbReference type="Pfam" id="PF05711">
    <property type="entry name" value="TylF"/>
    <property type="match status" value="1"/>
</dbReference>
<evidence type="ECO:0000313" key="1">
    <source>
        <dbReference type="EMBL" id="KKW35735.1"/>
    </source>
</evidence>
<sequence length="227" mass="25917">MKLFYLLRQKIGVWLVAAIRARHGVVIFFGDEERRAALDLIAAVRKEVKMLLSDHEAYQLIMAARRTAKIPGDIAEVGTYRGGSSKLIARSRAAARPMHLFDTFEGLPQVREIDSKFDTGQYGADFKQVKRYLSGYPDIFLYKGIFPATADPIKDKKFSFVHLDVDLYDSTKQALEFFYPRMSRGGVIISHDYMTAQGVRKAVDEFMQDKPEAVFESSWQQCFIVKL</sequence>
<dbReference type="InterPro" id="IPR029063">
    <property type="entry name" value="SAM-dependent_MTases_sf"/>
</dbReference>